<dbReference type="PROSITE" id="PS51195">
    <property type="entry name" value="Q_MOTIF"/>
    <property type="match status" value="1"/>
</dbReference>
<feature type="domain" description="DEAD-box RNA helicase Q" evidence="7">
    <location>
        <begin position="177"/>
        <end position="206"/>
    </location>
</feature>
<evidence type="ECO:0000256" key="5">
    <source>
        <dbReference type="PROSITE-ProRule" id="PRU00552"/>
    </source>
</evidence>
<dbReference type="AlphaFoldDB" id="A0A9W6WK26"/>
<feature type="short sequence motif" description="Q motif" evidence="5">
    <location>
        <begin position="177"/>
        <end position="206"/>
    </location>
</feature>
<dbReference type="InterPro" id="IPR027417">
    <property type="entry name" value="P-loop_NTPase"/>
</dbReference>
<feature type="compositionally biased region" description="Basic and acidic residues" evidence="6">
    <location>
        <begin position="35"/>
        <end position="50"/>
    </location>
</feature>
<dbReference type="GO" id="GO:0016787">
    <property type="term" value="F:hydrolase activity"/>
    <property type="evidence" value="ECO:0007669"/>
    <property type="project" value="UniProtKB-KW"/>
</dbReference>
<sequence>MDDDGLMINFAVDEPSSASSNRKSKQQSVKVTGGKWKDRRNTKLSLEGRGRGGGSGASKGKVQGPNSIALSKERSFDKSNHDTRDNDSKPPFKSNKRKFESTSTRDKDNNTEEDDNDHTTANKVRHIHETSGENGGKNNTYVSSLFTANPEIQKRNYEDENKIESLKPSNAPLADDTTFAGLGINELLTKHLTEFLRYQNPTKIQRMVIPKLLNSNTNDLFVQAQTGSDLFCFGDTLSLLS</sequence>
<feature type="region of interest" description="Disordered" evidence="6">
    <location>
        <begin position="1"/>
        <end position="122"/>
    </location>
</feature>
<proteinExistence type="predicted"/>
<evidence type="ECO:0000313" key="8">
    <source>
        <dbReference type="EMBL" id="GME77202.1"/>
    </source>
</evidence>
<organism evidence="8 9">
    <name type="scientific">Candida boidinii</name>
    <name type="common">Yeast</name>
    <dbReference type="NCBI Taxonomy" id="5477"/>
    <lineage>
        <taxon>Eukaryota</taxon>
        <taxon>Fungi</taxon>
        <taxon>Dikarya</taxon>
        <taxon>Ascomycota</taxon>
        <taxon>Saccharomycotina</taxon>
        <taxon>Pichiomycetes</taxon>
        <taxon>Pichiales</taxon>
        <taxon>Pichiaceae</taxon>
        <taxon>Ogataea</taxon>
        <taxon>Ogataea/Candida clade</taxon>
    </lineage>
</organism>
<evidence type="ECO:0000256" key="2">
    <source>
        <dbReference type="ARBA" id="ARBA00022801"/>
    </source>
</evidence>
<dbReference type="Gene3D" id="3.40.50.300">
    <property type="entry name" value="P-loop containing nucleotide triphosphate hydrolases"/>
    <property type="match status" value="1"/>
</dbReference>
<dbReference type="InterPro" id="IPR014014">
    <property type="entry name" value="RNA_helicase_DEAD_Q_motif"/>
</dbReference>
<evidence type="ECO:0000259" key="7">
    <source>
        <dbReference type="PROSITE" id="PS51195"/>
    </source>
</evidence>
<keyword evidence="1" id="KW-0547">Nucleotide-binding</keyword>
<evidence type="ECO:0000313" key="9">
    <source>
        <dbReference type="Proteomes" id="UP001165120"/>
    </source>
</evidence>
<evidence type="ECO:0000256" key="4">
    <source>
        <dbReference type="ARBA" id="ARBA00022840"/>
    </source>
</evidence>
<feature type="compositionally biased region" description="Basic and acidic residues" evidence="6">
    <location>
        <begin position="97"/>
        <end position="110"/>
    </location>
</feature>
<dbReference type="Proteomes" id="UP001165120">
    <property type="component" value="Unassembled WGS sequence"/>
</dbReference>
<evidence type="ECO:0000256" key="1">
    <source>
        <dbReference type="ARBA" id="ARBA00022741"/>
    </source>
</evidence>
<evidence type="ECO:0000256" key="3">
    <source>
        <dbReference type="ARBA" id="ARBA00022806"/>
    </source>
</evidence>
<keyword evidence="2" id="KW-0378">Hydrolase</keyword>
<keyword evidence="9" id="KW-1185">Reference proteome</keyword>
<feature type="compositionally biased region" description="Polar residues" evidence="6">
    <location>
        <begin position="16"/>
        <end position="30"/>
    </location>
</feature>
<name>A0A9W6WK26_CANBO</name>
<keyword evidence="3" id="KW-0347">Helicase</keyword>
<dbReference type="GO" id="GO:0005524">
    <property type="term" value="F:ATP binding"/>
    <property type="evidence" value="ECO:0007669"/>
    <property type="project" value="UniProtKB-KW"/>
</dbReference>
<feature type="compositionally biased region" description="Basic and acidic residues" evidence="6">
    <location>
        <begin position="71"/>
        <end position="90"/>
    </location>
</feature>
<dbReference type="GO" id="GO:0003724">
    <property type="term" value="F:RNA helicase activity"/>
    <property type="evidence" value="ECO:0007669"/>
    <property type="project" value="InterPro"/>
</dbReference>
<evidence type="ECO:0000256" key="6">
    <source>
        <dbReference type="SAM" id="MobiDB-lite"/>
    </source>
</evidence>
<accession>A0A9W6WK26</accession>
<dbReference type="EMBL" id="BSXN01002642">
    <property type="protein sequence ID" value="GME77202.1"/>
    <property type="molecule type" value="Genomic_DNA"/>
</dbReference>
<dbReference type="SUPFAM" id="SSF52540">
    <property type="entry name" value="P-loop containing nucleoside triphosphate hydrolases"/>
    <property type="match status" value="1"/>
</dbReference>
<comment type="caution">
    <text evidence="8">The sequence shown here is derived from an EMBL/GenBank/DDBJ whole genome shotgun (WGS) entry which is preliminary data.</text>
</comment>
<keyword evidence="4" id="KW-0067">ATP-binding</keyword>
<protein>
    <submittedName>
        <fullName evidence="8">Unnamed protein product</fullName>
    </submittedName>
</protein>
<gene>
    <name evidence="8" type="ORF">Cboi02_000545900</name>
</gene>
<reference evidence="8" key="1">
    <citation type="submission" date="2023-04" db="EMBL/GenBank/DDBJ databases">
        <title>Candida boidinii NBRC 10035.</title>
        <authorList>
            <person name="Ichikawa N."/>
            <person name="Sato H."/>
            <person name="Tonouchi N."/>
        </authorList>
    </citation>
    <scope>NUCLEOTIDE SEQUENCE</scope>
    <source>
        <strain evidence="8">NBRC 10035</strain>
    </source>
</reference>